<evidence type="ECO:0000256" key="1">
    <source>
        <dbReference type="ARBA" id="ARBA00004141"/>
    </source>
</evidence>
<keyword evidence="2" id="KW-0813">Transport</keyword>
<dbReference type="InterPro" id="IPR011701">
    <property type="entry name" value="MFS"/>
</dbReference>
<evidence type="ECO:0000313" key="9">
    <source>
        <dbReference type="Proteomes" id="UP000075636"/>
    </source>
</evidence>
<dbReference type="EMBL" id="LHZR01000100">
    <property type="protein sequence ID" value="KXV48875.1"/>
    <property type="molecule type" value="Genomic_DNA"/>
</dbReference>
<name>A0A149TKA4_9PROT</name>
<dbReference type="PANTHER" id="PTHR43791">
    <property type="entry name" value="PERMEASE-RELATED"/>
    <property type="match status" value="1"/>
</dbReference>
<sequence length="441" mass="48382">MPSVGGETALTNELQTRLYHRLNWRIMSWIIVIYLMDSIDRTNLGFARSHISQDVGLTAAQFGFAAGIFFVGLVLFEIPISLWSSRVGAPKTFARIMVLWGMTSAATGFIHSRDSFYVLRFLLGVFEAGFAPTCTYYLARWYPENRMSAVIFWHQLSLPLAGIIIGPISGLILVHFDQVAGLAGWRWMFLLEGLPSILLGIIVAFVLPRAPKDARWLSAQERDMIETWSVRQNVRHVKFSAVVRDPAIYFLGLGFFALMAGMYMLNFWLPSIIHESGVHSSVAVGLYSSFPYVVSVASMAYWSARSDRLKERSFHCYAPAVLASLCFLLTTVIPDIFVLKMIVLAGATAGIYASYVVFWAMAANVFQGSAATGGFALINAIGLWGGVISPMVVGKLTSMTGTLSAGMLCMAVTVAVGALILWSVTRRITAPSVSPVPSEIL</sequence>
<evidence type="ECO:0000256" key="5">
    <source>
        <dbReference type="ARBA" id="ARBA00023136"/>
    </source>
</evidence>
<evidence type="ECO:0000256" key="4">
    <source>
        <dbReference type="ARBA" id="ARBA00022989"/>
    </source>
</evidence>
<dbReference type="GO" id="GO:0016020">
    <property type="term" value="C:membrane"/>
    <property type="evidence" value="ECO:0007669"/>
    <property type="project" value="UniProtKB-SubCell"/>
</dbReference>
<accession>A0A149TKA4</accession>
<feature type="transmembrane region" description="Helical" evidence="6">
    <location>
        <begin position="339"/>
        <end position="362"/>
    </location>
</feature>
<dbReference type="PROSITE" id="PS50850">
    <property type="entry name" value="MFS"/>
    <property type="match status" value="1"/>
</dbReference>
<dbReference type="PANTHER" id="PTHR43791:SF36">
    <property type="entry name" value="TRANSPORTER, PUTATIVE (AFU_ORTHOLOGUE AFUA_6G08340)-RELATED"/>
    <property type="match status" value="1"/>
</dbReference>
<evidence type="ECO:0000259" key="7">
    <source>
        <dbReference type="PROSITE" id="PS50850"/>
    </source>
</evidence>
<keyword evidence="3 6" id="KW-0812">Transmembrane</keyword>
<evidence type="ECO:0000313" key="8">
    <source>
        <dbReference type="EMBL" id="KXV48875.1"/>
    </source>
</evidence>
<dbReference type="Gene3D" id="1.20.1250.20">
    <property type="entry name" value="MFS general substrate transporter like domains"/>
    <property type="match status" value="2"/>
</dbReference>
<feature type="transmembrane region" description="Helical" evidence="6">
    <location>
        <begin position="151"/>
        <end position="175"/>
    </location>
</feature>
<keyword evidence="5 6" id="KW-0472">Membrane</keyword>
<keyword evidence="4 6" id="KW-1133">Transmembrane helix</keyword>
<protein>
    <recommendedName>
        <fullName evidence="7">Major facilitator superfamily (MFS) profile domain-containing protein</fullName>
    </recommendedName>
</protein>
<feature type="transmembrane region" description="Helical" evidence="6">
    <location>
        <begin position="187"/>
        <end position="207"/>
    </location>
</feature>
<dbReference type="Pfam" id="PF07690">
    <property type="entry name" value="MFS_1"/>
    <property type="match status" value="1"/>
</dbReference>
<evidence type="ECO:0000256" key="3">
    <source>
        <dbReference type="ARBA" id="ARBA00022692"/>
    </source>
</evidence>
<dbReference type="InterPro" id="IPR020846">
    <property type="entry name" value="MFS_dom"/>
</dbReference>
<evidence type="ECO:0000256" key="2">
    <source>
        <dbReference type="ARBA" id="ARBA00022448"/>
    </source>
</evidence>
<dbReference type="PATRIC" id="fig|318683.6.peg.2474"/>
<organism evidence="8 9">
    <name type="scientific">Gluconobacter albidus</name>
    <dbReference type="NCBI Taxonomy" id="318683"/>
    <lineage>
        <taxon>Bacteria</taxon>
        <taxon>Pseudomonadati</taxon>
        <taxon>Pseudomonadota</taxon>
        <taxon>Alphaproteobacteria</taxon>
        <taxon>Acetobacterales</taxon>
        <taxon>Acetobacteraceae</taxon>
        <taxon>Gluconobacter</taxon>
    </lineage>
</organism>
<reference evidence="8 9" key="1">
    <citation type="submission" date="2015-06" db="EMBL/GenBank/DDBJ databases">
        <title>Improved classification and identification of acetic acid bacteria using matrix-assisted laser desorption/ionization time-of-flight mass spectrometry; Gluconobacter nephelii and Gluconobacter uchimurae are later heterotypic synonyms of Gluconobacter japonicus and Gluconobacter oxydans, respectively.</title>
        <authorList>
            <person name="Li L."/>
            <person name="Cleenwerck I."/>
            <person name="De Vuyst L."/>
            <person name="Vandamme P."/>
        </authorList>
    </citation>
    <scope>NUCLEOTIDE SEQUENCE [LARGE SCALE GENOMIC DNA]</scope>
    <source>
        <strain evidence="8 9">LMG 1768</strain>
    </source>
</reference>
<feature type="transmembrane region" description="Helical" evidence="6">
    <location>
        <begin position="314"/>
        <end position="333"/>
    </location>
</feature>
<gene>
    <name evidence="8" type="ORF">AD945_05905</name>
</gene>
<dbReference type="OrthoDB" id="9773957at2"/>
<feature type="transmembrane region" description="Helical" evidence="6">
    <location>
        <begin position="117"/>
        <end position="139"/>
    </location>
</feature>
<evidence type="ECO:0000256" key="6">
    <source>
        <dbReference type="SAM" id="Phobius"/>
    </source>
</evidence>
<dbReference type="AlphaFoldDB" id="A0A149TKA4"/>
<feature type="domain" description="Major facilitator superfamily (MFS) profile" evidence="7">
    <location>
        <begin position="26"/>
        <end position="429"/>
    </location>
</feature>
<comment type="caution">
    <text evidence="8">The sequence shown here is derived from an EMBL/GenBank/DDBJ whole genome shotgun (WGS) entry which is preliminary data.</text>
</comment>
<feature type="transmembrane region" description="Helical" evidence="6">
    <location>
        <begin position="405"/>
        <end position="424"/>
    </location>
</feature>
<dbReference type="FunFam" id="1.20.1250.20:FF:000018">
    <property type="entry name" value="MFS transporter permease"/>
    <property type="match status" value="1"/>
</dbReference>
<proteinExistence type="predicted"/>
<feature type="transmembrane region" description="Helical" evidence="6">
    <location>
        <begin position="281"/>
        <end position="302"/>
    </location>
</feature>
<dbReference type="InterPro" id="IPR036259">
    <property type="entry name" value="MFS_trans_sf"/>
</dbReference>
<feature type="transmembrane region" description="Helical" evidence="6">
    <location>
        <begin position="59"/>
        <end position="80"/>
    </location>
</feature>
<feature type="transmembrane region" description="Helical" evidence="6">
    <location>
        <begin position="248"/>
        <end position="269"/>
    </location>
</feature>
<dbReference type="CDD" id="cd17319">
    <property type="entry name" value="MFS_ExuT_GudP_like"/>
    <property type="match status" value="1"/>
</dbReference>
<comment type="subcellular location">
    <subcellularLocation>
        <location evidence="1">Membrane</location>
        <topology evidence="1">Multi-pass membrane protein</topology>
    </subcellularLocation>
</comment>
<dbReference type="Proteomes" id="UP000075636">
    <property type="component" value="Unassembled WGS sequence"/>
</dbReference>
<dbReference type="GO" id="GO:0022857">
    <property type="term" value="F:transmembrane transporter activity"/>
    <property type="evidence" value="ECO:0007669"/>
    <property type="project" value="InterPro"/>
</dbReference>
<dbReference type="STRING" id="318683.A0U94_05490"/>
<dbReference type="SUPFAM" id="SSF103473">
    <property type="entry name" value="MFS general substrate transporter"/>
    <property type="match status" value="1"/>
</dbReference>
<feature type="transmembrane region" description="Helical" evidence="6">
    <location>
        <begin position="374"/>
        <end position="393"/>
    </location>
</feature>
<feature type="transmembrane region" description="Helical" evidence="6">
    <location>
        <begin position="92"/>
        <end position="111"/>
    </location>
</feature>
<feature type="transmembrane region" description="Helical" evidence="6">
    <location>
        <begin position="22"/>
        <end position="39"/>
    </location>
</feature>